<evidence type="ECO:0000256" key="3">
    <source>
        <dbReference type="SAM" id="SignalP"/>
    </source>
</evidence>
<keyword evidence="2" id="KW-0472">Membrane</keyword>
<evidence type="ECO:0000256" key="2">
    <source>
        <dbReference type="SAM" id="Phobius"/>
    </source>
</evidence>
<feature type="domain" description="DOMON" evidence="4">
    <location>
        <begin position="52"/>
        <end position="142"/>
    </location>
</feature>
<evidence type="ECO:0000259" key="4">
    <source>
        <dbReference type="SMART" id="SM00664"/>
    </source>
</evidence>
<feature type="signal peptide" evidence="3">
    <location>
        <begin position="1"/>
        <end position="19"/>
    </location>
</feature>
<name>A0ABQ8ERU0_9FUNG</name>
<feature type="compositionally biased region" description="Low complexity" evidence="1">
    <location>
        <begin position="300"/>
        <end position="310"/>
    </location>
</feature>
<dbReference type="EMBL" id="JAFCIX010000580">
    <property type="protein sequence ID" value="KAH6585562.1"/>
    <property type="molecule type" value="Genomic_DNA"/>
</dbReference>
<feature type="chain" id="PRO_5045788846" description="DOMON domain-containing protein" evidence="3">
    <location>
        <begin position="20"/>
        <end position="347"/>
    </location>
</feature>
<feature type="region of interest" description="Disordered" evidence="1">
    <location>
        <begin position="178"/>
        <end position="201"/>
    </location>
</feature>
<keyword evidence="6" id="KW-1185">Reference proteome</keyword>
<keyword evidence="2" id="KW-1133">Transmembrane helix</keyword>
<proteinExistence type="predicted"/>
<dbReference type="PANTHER" id="PTHR47797">
    <property type="entry name" value="DEHYDROGENASE, PUTATIVE (AFU_ORTHOLOGUE AFUA_8G05805)-RELATED"/>
    <property type="match status" value="1"/>
</dbReference>
<reference evidence="5 6" key="1">
    <citation type="submission" date="2021-02" db="EMBL/GenBank/DDBJ databases">
        <title>Variation within the Batrachochytrium salamandrivorans European outbreak.</title>
        <authorList>
            <person name="Kelly M."/>
            <person name="Pasmans F."/>
            <person name="Shea T.P."/>
            <person name="Munoz J.F."/>
            <person name="Carranza S."/>
            <person name="Cuomo C.A."/>
            <person name="Martel A."/>
        </authorList>
    </citation>
    <scope>NUCLEOTIDE SEQUENCE [LARGE SCALE GENOMIC DNA]</scope>
    <source>
        <strain evidence="5 6">AMFP18/2</strain>
    </source>
</reference>
<protein>
    <recommendedName>
        <fullName evidence="4">DOMON domain-containing protein</fullName>
    </recommendedName>
</protein>
<dbReference type="SUPFAM" id="SSF49344">
    <property type="entry name" value="CBD9-like"/>
    <property type="match status" value="1"/>
</dbReference>
<evidence type="ECO:0000313" key="5">
    <source>
        <dbReference type="EMBL" id="KAH6585562.1"/>
    </source>
</evidence>
<dbReference type="Pfam" id="PF16010">
    <property type="entry name" value="CDH-cyt"/>
    <property type="match status" value="1"/>
</dbReference>
<evidence type="ECO:0000256" key="1">
    <source>
        <dbReference type="SAM" id="MobiDB-lite"/>
    </source>
</evidence>
<keyword evidence="3" id="KW-0732">Signal</keyword>
<dbReference type="Gene3D" id="2.60.40.1210">
    <property type="entry name" value="Cellobiose dehydrogenase, cytochrome domain"/>
    <property type="match status" value="1"/>
</dbReference>
<dbReference type="InterPro" id="IPR015920">
    <property type="entry name" value="Cellobiose_DH-like_cyt"/>
</dbReference>
<dbReference type="Proteomes" id="UP001648503">
    <property type="component" value="Unassembled WGS sequence"/>
</dbReference>
<keyword evidence="2" id="KW-0812">Transmembrane</keyword>
<feature type="compositionally biased region" description="Gly residues" evidence="1">
    <location>
        <begin position="181"/>
        <end position="201"/>
    </location>
</feature>
<organism evidence="5 6">
    <name type="scientific">Batrachochytrium salamandrivorans</name>
    <dbReference type="NCBI Taxonomy" id="1357716"/>
    <lineage>
        <taxon>Eukaryota</taxon>
        <taxon>Fungi</taxon>
        <taxon>Fungi incertae sedis</taxon>
        <taxon>Chytridiomycota</taxon>
        <taxon>Chytridiomycota incertae sedis</taxon>
        <taxon>Chytridiomycetes</taxon>
        <taxon>Rhizophydiales</taxon>
        <taxon>Rhizophydiales incertae sedis</taxon>
        <taxon>Batrachochytrium</taxon>
    </lineage>
</organism>
<gene>
    <name evidence="5" type="ORF">BASA50_001171</name>
</gene>
<comment type="caution">
    <text evidence="5">The sequence shown here is derived from an EMBL/GenBank/DDBJ whole genome shotgun (WGS) entry which is preliminary data.</text>
</comment>
<accession>A0ABQ8ERU0</accession>
<sequence>MRWLLTVSVVLSLTAQVLSTGNFCDRTIFCVSGFTGSNNNVFITIHSASRGYVGFGVGSSMARSIMYLAWRNSTGGIVLSSRQSTGHTAPRPSQEQTAVLVPTPPGIITPPWATLSFTFRRPATSRIMSITAGSTYIHAYSHRRPTNLNSPSAVPGMHDSYGRIPRLDLTGRMTSSISRAGAGGNTGLGGGPGGGPGGGLGGGLGGGPGGALGAGAGGALGAGAGGALGGALGAGAGAGGGLGGALGAGPNGAPGAGPGGALGAGPGGLPGAGAGGLPDAVPGASTGGLPDAVPGGGTPSDSSAKSNISSKTKERSSGVSSQLFTFNTLGGMLLMPISLLATTWLMY</sequence>
<dbReference type="SMART" id="SM00664">
    <property type="entry name" value="DoH"/>
    <property type="match status" value="1"/>
</dbReference>
<evidence type="ECO:0000313" key="6">
    <source>
        <dbReference type="Proteomes" id="UP001648503"/>
    </source>
</evidence>
<feature type="region of interest" description="Disordered" evidence="1">
    <location>
        <begin position="273"/>
        <end position="320"/>
    </location>
</feature>
<dbReference type="PANTHER" id="PTHR47797:SF3">
    <property type="entry name" value="CYTOCHROME B561 DOMAIN-CONTAINING PROTEIN"/>
    <property type="match status" value="1"/>
</dbReference>
<dbReference type="InterPro" id="IPR005018">
    <property type="entry name" value="DOMON_domain"/>
</dbReference>
<feature type="transmembrane region" description="Helical" evidence="2">
    <location>
        <begin position="323"/>
        <end position="346"/>
    </location>
</feature>